<evidence type="ECO:0000256" key="2">
    <source>
        <dbReference type="ARBA" id="ARBA00022723"/>
    </source>
</evidence>
<dbReference type="AlphaFoldDB" id="A0A9W7G7G0"/>
<dbReference type="Gene3D" id="3.90.850.10">
    <property type="entry name" value="Fumarylacetoacetase-like, C-terminal domain"/>
    <property type="match status" value="2"/>
</dbReference>
<evidence type="ECO:0000259" key="4">
    <source>
        <dbReference type="Pfam" id="PF01557"/>
    </source>
</evidence>
<dbReference type="GO" id="GO:0046872">
    <property type="term" value="F:metal ion binding"/>
    <property type="evidence" value="ECO:0007669"/>
    <property type="project" value="UniProtKB-KW"/>
</dbReference>
<dbReference type="PANTHER" id="PTHR11820">
    <property type="entry name" value="ACYLPYRUVASE"/>
    <property type="match status" value="1"/>
</dbReference>
<dbReference type="InterPro" id="IPR011234">
    <property type="entry name" value="Fumarylacetoacetase-like_C"/>
</dbReference>
<evidence type="ECO:0000256" key="3">
    <source>
        <dbReference type="SAM" id="MobiDB-lite"/>
    </source>
</evidence>
<proteinExistence type="inferred from homology"/>
<dbReference type="Proteomes" id="UP001165082">
    <property type="component" value="Unassembled WGS sequence"/>
</dbReference>
<comment type="caution">
    <text evidence="5">The sequence shown here is derived from an EMBL/GenBank/DDBJ whole genome shotgun (WGS) entry which is preliminary data.</text>
</comment>
<reference evidence="5" key="1">
    <citation type="submission" date="2022-07" db="EMBL/GenBank/DDBJ databases">
        <title>Genome analysis of Parmales, a sister group of diatoms, reveals the evolutionary specialization of diatoms from phago-mixotrophs to photoautotrophs.</title>
        <authorList>
            <person name="Ban H."/>
            <person name="Sato S."/>
            <person name="Yoshikawa S."/>
            <person name="Kazumasa Y."/>
            <person name="Nakamura Y."/>
            <person name="Ichinomiya M."/>
            <person name="Saitoh K."/>
            <person name="Sato N."/>
            <person name="Blanc-Mathieu R."/>
            <person name="Endo H."/>
            <person name="Kuwata A."/>
            <person name="Ogata H."/>
        </authorList>
    </citation>
    <scope>NUCLEOTIDE SEQUENCE</scope>
</reference>
<dbReference type="SUPFAM" id="SSF56529">
    <property type="entry name" value="FAH"/>
    <property type="match status" value="1"/>
</dbReference>
<evidence type="ECO:0000313" key="5">
    <source>
        <dbReference type="EMBL" id="GMI36440.1"/>
    </source>
</evidence>
<feature type="compositionally biased region" description="Basic and acidic residues" evidence="3">
    <location>
        <begin position="155"/>
        <end position="168"/>
    </location>
</feature>
<accession>A0A9W7G7G0</accession>
<dbReference type="GO" id="GO:0018773">
    <property type="term" value="F:acetylpyruvate hydrolase activity"/>
    <property type="evidence" value="ECO:0007669"/>
    <property type="project" value="TreeGrafter"/>
</dbReference>
<keyword evidence="2" id="KW-0479">Metal-binding</keyword>
<dbReference type="InterPro" id="IPR036663">
    <property type="entry name" value="Fumarylacetoacetase_C_sf"/>
</dbReference>
<dbReference type="Pfam" id="PF01557">
    <property type="entry name" value="FAA_hydrolase"/>
    <property type="match status" value="2"/>
</dbReference>
<comment type="similarity">
    <text evidence="1">Belongs to the FAH family.</text>
</comment>
<keyword evidence="6" id="KW-1185">Reference proteome</keyword>
<feature type="domain" description="Fumarylacetoacetase-like C-terminal" evidence="4">
    <location>
        <begin position="194"/>
        <end position="230"/>
    </location>
</feature>
<sequence length="249" mass="26549">MKSTSISAAPRATRRLFSSSSLLFPPTPPPLINVFSTPGSSSSKSENPVSSWPVRRVYCIGRNYAAHASEMGDDPSRSSPFFFQKPPQAIVDTTASADPLRFPRMTSSYHYEAELVLGIGGSSAPSLSPSGAMSLIHAIGVGCDLTRRDLQDVAKEKRRPWDDGKGVEDSGPQGCPVRTGGLMAQPSHPRRRPPTPLAATISQYHDLHAGDIIFTGTPAGVGKIERGENVLVTLDLADGGRLSCDFACE</sequence>
<evidence type="ECO:0000313" key="6">
    <source>
        <dbReference type="Proteomes" id="UP001165082"/>
    </source>
</evidence>
<dbReference type="OrthoDB" id="411064at2759"/>
<organism evidence="5 6">
    <name type="scientific">Triparma retinervis</name>
    <dbReference type="NCBI Taxonomy" id="2557542"/>
    <lineage>
        <taxon>Eukaryota</taxon>
        <taxon>Sar</taxon>
        <taxon>Stramenopiles</taxon>
        <taxon>Ochrophyta</taxon>
        <taxon>Bolidophyceae</taxon>
        <taxon>Parmales</taxon>
        <taxon>Triparmaceae</taxon>
        <taxon>Triparma</taxon>
    </lineage>
</organism>
<gene>
    <name evidence="5" type="ORF">TrRE_jg3585</name>
</gene>
<protein>
    <recommendedName>
        <fullName evidence="4">Fumarylacetoacetase-like C-terminal domain-containing protein</fullName>
    </recommendedName>
</protein>
<name>A0A9W7G7G0_9STRA</name>
<feature type="domain" description="Fumarylacetoacetase-like C-terminal" evidence="4">
    <location>
        <begin position="57"/>
        <end position="177"/>
    </location>
</feature>
<dbReference type="PANTHER" id="PTHR11820:SF7">
    <property type="entry name" value="ACYLPYRUVASE FAHD1, MITOCHONDRIAL"/>
    <property type="match status" value="1"/>
</dbReference>
<evidence type="ECO:0000256" key="1">
    <source>
        <dbReference type="ARBA" id="ARBA00010211"/>
    </source>
</evidence>
<feature type="region of interest" description="Disordered" evidence="3">
    <location>
        <begin position="155"/>
        <end position="195"/>
    </location>
</feature>
<dbReference type="EMBL" id="BRXZ01007946">
    <property type="protein sequence ID" value="GMI36440.1"/>
    <property type="molecule type" value="Genomic_DNA"/>
</dbReference>